<accession>A0A084GIN5</accession>
<keyword evidence="5" id="KW-0472">Membrane</keyword>
<reference evidence="11 12" key="1">
    <citation type="journal article" date="2005" name="Int. J. Syst. Evol. Microbiol.">
        <title>Bacillus cibi sp. nov., isolated from jeotgal, a traditional Korean fermented seafood.</title>
        <authorList>
            <person name="Yoon J.H."/>
            <person name="Lee C.H."/>
            <person name="Oh T.K."/>
        </authorList>
    </citation>
    <scope>NUCLEOTIDE SEQUENCE [LARGE SCALE GENOMIC DNA]</scope>
    <source>
        <strain evidence="11 12">DSM 16189</strain>
    </source>
</reference>
<feature type="signal peptide" evidence="8">
    <location>
        <begin position="1"/>
        <end position="21"/>
    </location>
</feature>
<keyword evidence="6" id="KW-0564">Palmitate</keyword>
<evidence type="ECO:0000313" key="12">
    <source>
        <dbReference type="Proteomes" id="UP000028549"/>
    </source>
</evidence>
<evidence type="ECO:0000313" key="11">
    <source>
        <dbReference type="EMBL" id="KEZ47197.1"/>
    </source>
</evidence>
<keyword evidence="7" id="KW-0449">Lipoprotein</keyword>
<dbReference type="GO" id="GO:0009847">
    <property type="term" value="P:spore germination"/>
    <property type="evidence" value="ECO:0007669"/>
    <property type="project" value="InterPro"/>
</dbReference>
<evidence type="ECO:0000256" key="7">
    <source>
        <dbReference type="ARBA" id="ARBA00023288"/>
    </source>
</evidence>
<sequence length="393" mass="43912">MKKVIIMFCCLLLLTSCGTQRELNELALILSLGVDVYEDTGYQVTMQIADPSEIITITGATSGTSSIPIVNYTGVGPTFVEALENAARQVSRTAFYTHIALIVVGQDLAERGIFPLLDTLERETEIRENVPIVIAKKESAFHILNSLTMINKLPAYSIKGKLKMNEEGFGTTMTVTIKDFLVKKDSEATFPIISGVISPHYTEKTSTKENLEQAAPKSSLVSGLAVFDQGGKLLYWMKDEHKRSVLFLENRIKQAFVMLPCDEENQTAIKIMYAKTKKETSVEKGKAKLSISIKAEGEIDGLGCPNKEMTKKQIITGYEKELEKKIEEEVEAALKEAQEQETDIYGFNDVLYRSKPDQWKRVKDSWPELFSEAEVRVEAEAEIKRTGNITNSN</sequence>
<dbReference type="OrthoDB" id="9816067at2"/>
<dbReference type="EMBL" id="JNVC02000024">
    <property type="protein sequence ID" value="KEZ47197.1"/>
    <property type="molecule type" value="Genomic_DNA"/>
</dbReference>
<dbReference type="InterPro" id="IPR046953">
    <property type="entry name" value="Spore_GerAC-like_C"/>
</dbReference>
<evidence type="ECO:0000256" key="1">
    <source>
        <dbReference type="ARBA" id="ARBA00004635"/>
    </source>
</evidence>
<name>A0A084GIN5_METID</name>
<evidence type="ECO:0000256" key="2">
    <source>
        <dbReference type="ARBA" id="ARBA00007886"/>
    </source>
</evidence>
<gene>
    <name evidence="11" type="ORF">GS18_0220345</name>
</gene>
<dbReference type="GO" id="GO:0016020">
    <property type="term" value="C:membrane"/>
    <property type="evidence" value="ECO:0007669"/>
    <property type="project" value="UniProtKB-SubCell"/>
</dbReference>
<dbReference type="Proteomes" id="UP000028549">
    <property type="component" value="Unassembled WGS sequence"/>
</dbReference>
<keyword evidence="4 8" id="KW-0732">Signal</keyword>
<dbReference type="PANTHER" id="PTHR35789">
    <property type="entry name" value="SPORE GERMINATION PROTEIN B3"/>
    <property type="match status" value="1"/>
</dbReference>
<evidence type="ECO:0000256" key="6">
    <source>
        <dbReference type="ARBA" id="ARBA00023139"/>
    </source>
</evidence>
<comment type="subcellular location">
    <subcellularLocation>
        <location evidence="1">Membrane</location>
        <topology evidence="1">Lipid-anchor</topology>
    </subcellularLocation>
</comment>
<dbReference type="RefSeq" id="WP_029567199.1">
    <property type="nucleotide sequence ID" value="NZ_JNVC02000024.1"/>
</dbReference>
<dbReference type="Gene3D" id="3.30.300.210">
    <property type="entry name" value="Nutrient germinant receptor protein C, domain 3"/>
    <property type="match status" value="1"/>
</dbReference>
<evidence type="ECO:0000256" key="8">
    <source>
        <dbReference type="SAM" id="SignalP"/>
    </source>
</evidence>
<feature type="chain" id="PRO_5039254034" evidence="8">
    <location>
        <begin position="22"/>
        <end position="393"/>
    </location>
</feature>
<evidence type="ECO:0000259" key="10">
    <source>
        <dbReference type="Pfam" id="PF25198"/>
    </source>
</evidence>
<keyword evidence="12" id="KW-1185">Reference proteome</keyword>
<keyword evidence="3" id="KW-0309">Germination</keyword>
<dbReference type="PROSITE" id="PS51257">
    <property type="entry name" value="PROKAR_LIPOPROTEIN"/>
    <property type="match status" value="1"/>
</dbReference>
<dbReference type="PANTHER" id="PTHR35789:SF1">
    <property type="entry name" value="SPORE GERMINATION PROTEIN B3"/>
    <property type="match status" value="1"/>
</dbReference>
<dbReference type="InterPro" id="IPR008844">
    <property type="entry name" value="Spore_GerAC-like"/>
</dbReference>
<organism evidence="11 12">
    <name type="scientific">Metabacillus indicus</name>
    <name type="common">Bacillus indicus</name>
    <dbReference type="NCBI Taxonomy" id="246786"/>
    <lineage>
        <taxon>Bacteria</taxon>
        <taxon>Bacillati</taxon>
        <taxon>Bacillota</taxon>
        <taxon>Bacilli</taxon>
        <taxon>Bacillales</taxon>
        <taxon>Bacillaceae</taxon>
        <taxon>Metabacillus</taxon>
    </lineage>
</organism>
<dbReference type="InterPro" id="IPR038501">
    <property type="entry name" value="Spore_GerAC_C_sf"/>
</dbReference>
<dbReference type="STRING" id="246786.GS18_0220345"/>
<dbReference type="AlphaFoldDB" id="A0A084GIN5"/>
<evidence type="ECO:0000256" key="5">
    <source>
        <dbReference type="ARBA" id="ARBA00023136"/>
    </source>
</evidence>
<evidence type="ECO:0000256" key="3">
    <source>
        <dbReference type="ARBA" id="ARBA00022544"/>
    </source>
</evidence>
<feature type="domain" description="Spore germination GerAC-like C-terminal" evidence="9">
    <location>
        <begin position="222"/>
        <end position="387"/>
    </location>
</feature>
<proteinExistence type="inferred from homology"/>
<feature type="domain" description="Spore germination protein N-terminal" evidence="10">
    <location>
        <begin position="20"/>
        <end position="187"/>
    </location>
</feature>
<protein>
    <submittedName>
        <fullName evidence="11">Uncharacterized protein</fullName>
    </submittedName>
</protein>
<dbReference type="InterPro" id="IPR057336">
    <property type="entry name" value="GerAC_N"/>
</dbReference>
<dbReference type="Pfam" id="PF25198">
    <property type="entry name" value="Spore_GerAC_N"/>
    <property type="match status" value="1"/>
</dbReference>
<dbReference type="Pfam" id="PF05504">
    <property type="entry name" value="Spore_GerAC"/>
    <property type="match status" value="1"/>
</dbReference>
<comment type="similarity">
    <text evidence="2">Belongs to the GerABKC lipoprotein family.</text>
</comment>
<evidence type="ECO:0000259" key="9">
    <source>
        <dbReference type="Pfam" id="PF05504"/>
    </source>
</evidence>
<evidence type="ECO:0000256" key="4">
    <source>
        <dbReference type="ARBA" id="ARBA00022729"/>
    </source>
</evidence>
<dbReference type="NCBIfam" id="TIGR02887">
    <property type="entry name" value="spore_ger_x_C"/>
    <property type="match status" value="1"/>
</dbReference>
<comment type="caution">
    <text evidence="11">The sequence shown here is derived from an EMBL/GenBank/DDBJ whole genome shotgun (WGS) entry which is preliminary data.</text>
</comment>